<dbReference type="GeneTree" id="ENSGT00940000161519"/>
<dbReference type="InterPro" id="IPR056629">
    <property type="entry name" value="KH_N4BP1_1st"/>
</dbReference>
<dbReference type="InterPro" id="IPR056578">
    <property type="entry name" value="UBA_N4BP1_C"/>
</dbReference>
<dbReference type="InterPro" id="IPR055498">
    <property type="entry name" value="DUF7070"/>
</dbReference>
<feature type="domain" description="RNase NYN" evidence="3">
    <location>
        <begin position="526"/>
        <end position="677"/>
    </location>
</feature>
<evidence type="ECO:0008006" key="11">
    <source>
        <dbReference type="Google" id="ProtNLM"/>
    </source>
</evidence>
<feature type="domain" description="N4BP1 C-terminal UBA" evidence="7">
    <location>
        <begin position="722"/>
        <end position="768"/>
    </location>
</feature>
<dbReference type="PANTHER" id="PTHR12876">
    <property type="entry name" value="N4BP1-RELATED"/>
    <property type="match status" value="1"/>
</dbReference>
<gene>
    <name evidence="9" type="primary">KHNYN</name>
</gene>
<evidence type="ECO:0000259" key="4">
    <source>
        <dbReference type="Pfam" id="PF23050"/>
    </source>
</evidence>
<protein>
    <recommendedName>
        <fullName evidence="11">RNase NYN domain-containing protein</fullName>
    </recommendedName>
</protein>
<comment type="similarity">
    <text evidence="1">Belongs to the N4BP1 family.</text>
</comment>
<evidence type="ECO:0000256" key="1">
    <source>
        <dbReference type="ARBA" id="ARBA00038274"/>
    </source>
</evidence>
<feature type="region of interest" description="Disordered" evidence="2">
    <location>
        <begin position="345"/>
        <end position="378"/>
    </location>
</feature>
<evidence type="ECO:0000259" key="7">
    <source>
        <dbReference type="Pfam" id="PF23054"/>
    </source>
</evidence>
<dbReference type="InterPro" id="IPR056630">
    <property type="entry name" value="KH_N4BP1_2nd"/>
</dbReference>
<evidence type="ECO:0000259" key="8">
    <source>
        <dbReference type="Pfam" id="PF23255"/>
    </source>
</evidence>
<sequence>MKLRGSGASALLMAENEFACAAALRDSALSLQPTVRRVFGVALAVDEGTGDAQIWLQLRGRDADVGAATLYVKGVVNQEEQHEMPYPEVLHCVFAGARGLFMDCLIKITSAHITVGSPGFLLISGLAEPVVQAYSLIMDLVERFEASQKKHNEAALSATAESLDSRRSFKALVEHWEDRHTLNLLVLPASVKEALLELVKESGLENRRNSSGRGEFNENQDKTEADLMHPELRRLSMRDHKDPRTPDALLEVNGPSLGNRGIEDEDPDSSAQGFMGEESEGDKTDAPEAWEEEVDECMRTPGAQDDFKLLLEFFTAMGYDEDAVLRVLSRVRTREAYEILELVEKEQSSAGSQTPPSEERGLARQSTGSEVDNGRTGSEEKDFVLGVVERAAATCGYTEEQVREVYSNLPELSFHQLIVELQGQDSRGSENPKSKGSSSSDARKRKKTLPGSGQAQSHRQDSRTPVRGPPQATYPVSEGPSTGRGQRRPFRPLPAASSITGAQRFVEGLQVPFELKLTDDPGDPGLRQVIIDASNVAMSHGLGHFFSCRGIALAVQYFWNRGHRKIAALVPQWREKKDPKNKEQHYITQLKDLGLLSFTPSREVMGKRINAYDDRIMLQLAQRTDGVIVTNDNLRDLIDECDEWKDIIKTRLLQYTFVGDLFMVPDDPLGRSGPHLDIFLHAHSFHHLVFHITEHRLCFRASPAASQASLGHPAAPRAHTAERGVAESSRLKRGLLQVFPGQESVVMLALQCNPTATDVGQLSNYILELQGSDGSL</sequence>
<dbReference type="GO" id="GO:0036464">
    <property type="term" value="C:cytoplasmic ribonucleoprotein granule"/>
    <property type="evidence" value="ECO:0007669"/>
    <property type="project" value="TreeGrafter"/>
</dbReference>
<evidence type="ECO:0000313" key="9">
    <source>
        <dbReference type="Ensembl" id="ENSDCDP00010044569.1"/>
    </source>
</evidence>
<dbReference type="GO" id="GO:0004521">
    <property type="term" value="F:RNA endonuclease activity"/>
    <property type="evidence" value="ECO:0007669"/>
    <property type="project" value="TreeGrafter"/>
</dbReference>
<dbReference type="Pfam" id="PF23054">
    <property type="entry name" value="UBA_N4BP1_C"/>
    <property type="match status" value="1"/>
</dbReference>
<reference evidence="9 10" key="1">
    <citation type="submission" date="2020-06" db="EMBL/GenBank/DDBJ databases">
        <authorList>
            <consortium name="Wellcome Sanger Institute Data Sharing"/>
        </authorList>
    </citation>
    <scope>NUCLEOTIDE SEQUENCE [LARGE SCALE GENOMIC DNA]</scope>
</reference>
<evidence type="ECO:0000259" key="6">
    <source>
        <dbReference type="Pfam" id="PF23053"/>
    </source>
</evidence>
<dbReference type="InterPro" id="IPR056631">
    <property type="entry name" value="UBA_N4BP1"/>
</dbReference>
<dbReference type="Pfam" id="PF23050">
    <property type="entry name" value="KH_N4BP1_1st"/>
    <property type="match status" value="1"/>
</dbReference>
<dbReference type="GO" id="GO:0003729">
    <property type="term" value="F:mRNA binding"/>
    <property type="evidence" value="ECO:0007669"/>
    <property type="project" value="TreeGrafter"/>
</dbReference>
<dbReference type="FunFam" id="3.40.50.11980:FF:000001">
    <property type="entry name" value="ZC3H12A isoform 1"/>
    <property type="match status" value="1"/>
</dbReference>
<feature type="compositionally biased region" description="Basic and acidic residues" evidence="2">
    <location>
        <begin position="215"/>
        <end position="245"/>
    </location>
</feature>
<feature type="domain" description="N4BP1 UBA-like" evidence="6">
    <location>
        <begin position="305"/>
        <end position="348"/>
    </location>
</feature>
<dbReference type="Pfam" id="PF23255">
    <property type="entry name" value="DUF7070"/>
    <property type="match status" value="1"/>
</dbReference>
<dbReference type="GO" id="GO:0005634">
    <property type="term" value="C:nucleus"/>
    <property type="evidence" value="ECO:0007669"/>
    <property type="project" value="TreeGrafter"/>
</dbReference>
<accession>A0AAY4DHE3</accession>
<dbReference type="SUPFAM" id="SSF54791">
    <property type="entry name" value="Eukaryotic type KH-domain (KH-domain type I)"/>
    <property type="match status" value="1"/>
</dbReference>
<dbReference type="Gene3D" id="3.40.50.11980">
    <property type="match status" value="1"/>
</dbReference>
<feature type="domain" description="DUF7070" evidence="8">
    <location>
        <begin position="379"/>
        <end position="426"/>
    </location>
</feature>
<evidence type="ECO:0000259" key="5">
    <source>
        <dbReference type="Pfam" id="PF23052"/>
    </source>
</evidence>
<keyword evidence="10" id="KW-1185">Reference proteome</keyword>
<dbReference type="Pfam" id="PF23052">
    <property type="entry name" value="KH_N4BP1_2nd"/>
    <property type="match status" value="1"/>
</dbReference>
<name>A0AAY4DHE3_9TELE</name>
<dbReference type="InterPro" id="IPR036612">
    <property type="entry name" value="KH_dom_type_1_sf"/>
</dbReference>
<evidence type="ECO:0000259" key="3">
    <source>
        <dbReference type="Pfam" id="PF11977"/>
    </source>
</evidence>
<feature type="region of interest" description="Disordered" evidence="2">
    <location>
        <begin position="423"/>
        <end position="497"/>
    </location>
</feature>
<reference evidence="9" key="2">
    <citation type="submission" date="2025-08" db="UniProtKB">
        <authorList>
            <consortium name="Ensembl"/>
        </authorList>
    </citation>
    <scope>IDENTIFICATION</scope>
</reference>
<dbReference type="InterPro" id="IPR021869">
    <property type="entry name" value="RNase_Zc3h12_NYN"/>
</dbReference>
<dbReference type="Pfam" id="PF11977">
    <property type="entry name" value="RNase_Zc3h12a"/>
    <property type="match status" value="1"/>
</dbReference>
<evidence type="ECO:0000256" key="2">
    <source>
        <dbReference type="SAM" id="MobiDB-lite"/>
    </source>
</evidence>
<feature type="region of interest" description="Disordered" evidence="2">
    <location>
        <begin position="204"/>
        <end position="287"/>
    </location>
</feature>
<dbReference type="Pfam" id="PF23053">
    <property type="entry name" value="UBA_N4BP1"/>
    <property type="match status" value="1"/>
</dbReference>
<dbReference type="Proteomes" id="UP000694580">
    <property type="component" value="Chromosome 1"/>
</dbReference>
<dbReference type="Ensembl" id="ENSDCDT00010054676.1">
    <property type="protein sequence ID" value="ENSDCDP00010044569.1"/>
    <property type="gene ID" value="ENSDCDG00010027557.1"/>
</dbReference>
<proteinExistence type="inferred from homology"/>
<evidence type="ECO:0000313" key="10">
    <source>
        <dbReference type="Proteomes" id="UP000694580"/>
    </source>
</evidence>
<organism evidence="9 10">
    <name type="scientific">Denticeps clupeoides</name>
    <name type="common">denticle herring</name>
    <dbReference type="NCBI Taxonomy" id="299321"/>
    <lineage>
        <taxon>Eukaryota</taxon>
        <taxon>Metazoa</taxon>
        <taxon>Chordata</taxon>
        <taxon>Craniata</taxon>
        <taxon>Vertebrata</taxon>
        <taxon>Euteleostomi</taxon>
        <taxon>Actinopterygii</taxon>
        <taxon>Neopterygii</taxon>
        <taxon>Teleostei</taxon>
        <taxon>Clupei</taxon>
        <taxon>Clupeiformes</taxon>
        <taxon>Denticipitoidei</taxon>
        <taxon>Denticipitidae</taxon>
        <taxon>Denticeps</taxon>
    </lineage>
</organism>
<dbReference type="InterPro" id="IPR051101">
    <property type="entry name" value="ZC3H12/N4BP1_RNase_Reg"/>
</dbReference>
<reference evidence="9" key="3">
    <citation type="submission" date="2025-09" db="UniProtKB">
        <authorList>
            <consortium name="Ensembl"/>
        </authorList>
    </citation>
    <scope>IDENTIFICATION</scope>
</reference>
<dbReference type="PANTHER" id="PTHR12876:SF28">
    <property type="entry name" value="PROTEIN KHNYN"/>
    <property type="match status" value="1"/>
</dbReference>
<dbReference type="AlphaFoldDB" id="A0AAY4DHE3"/>
<feature type="domain" description="N4BP1 first type I KH-domain" evidence="4">
    <location>
        <begin position="17"/>
        <end position="77"/>
    </location>
</feature>
<feature type="domain" description="N4BP1 second type I KH-domain" evidence="5">
    <location>
        <begin position="78"/>
        <end position="201"/>
    </location>
</feature>